<accession>A0A939LP43</accession>
<reference evidence="2" key="1">
    <citation type="submission" date="2021-03" db="EMBL/GenBank/DDBJ databases">
        <title>Actinotalea soli sp. nov., isolated from soil.</title>
        <authorList>
            <person name="Ping W."/>
            <person name="Zhang J."/>
        </authorList>
    </citation>
    <scope>NUCLEOTIDE SEQUENCE</scope>
    <source>
        <strain evidence="2">BY-33</strain>
    </source>
</reference>
<evidence type="ECO:0000313" key="3">
    <source>
        <dbReference type="Proteomes" id="UP000664209"/>
    </source>
</evidence>
<keyword evidence="1" id="KW-0812">Transmembrane</keyword>
<proteinExistence type="predicted"/>
<protein>
    <submittedName>
        <fullName evidence="2">Uncharacterized protein</fullName>
    </submittedName>
</protein>
<dbReference type="AlphaFoldDB" id="A0A939LP43"/>
<name>A0A939LP43_9CELL</name>
<keyword evidence="1" id="KW-1133">Transmembrane helix</keyword>
<organism evidence="2 3">
    <name type="scientific">Actinotalea soli</name>
    <dbReference type="NCBI Taxonomy" id="2819234"/>
    <lineage>
        <taxon>Bacteria</taxon>
        <taxon>Bacillati</taxon>
        <taxon>Actinomycetota</taxon>
        <taxon>Actinomycetes</taxon>
        <taxon>Micrococcales</taxon>
        <taxon>Cellulomonadaceae</taxon>
        <taxon>Actinotalea</taxon>
    </lineage>
</organism>
<dbReference type="EMBL" id="JAGEMK010000002">
    <property type="protein sequence ID" value="MBO1751213.1"/>
    <property type="molecule type" value="Genomic_DNA"/>
</dbReference>
<sequence length="203" mass="21187">MTGTHEDLGTTALRARVQAMSPPMSLDAGQVLTAARRSRRRRTALRGLGAVCVLAVGGVATAEVLTPHTAVVDVAGWWGEPTAEDVVALLGEPPDDPPESQVDLSEEILGYHYLADLPDGVAYAGADREGNVCLILVAEELIGSSCGEPWRLARSPEGQWASTSGGGVHLEATLVPDGAPSPPEGWTAVHPNLWVPTEDTTGP</sequence>
<dbReference type="RefSeq" id="WP_208054889.1">
    <property type="nucleotide sequence ID" value="NZ_JAGEMK010000002.1"/>
</dbReference>
<feature type="transmembrane region" description="Helical" evidence="1">
    <location>
        <begin position="44"/>
        <end position="62"/>
    </location>
</feature>
<keyword evidence="1" id="KW-0472">Membrane</keyword>
<evidence type="ECO:0000256" key="1">
    <source>
        <dbReference type="SAM" id="Phobius"/>
    </source>
</evidence>
<gene>
    <name evidence="2" type="ORF">J4G33_05295</name>
</gene>
<dbReference type="Proteomes" id="UP000664209">
    <property type="component" value="Unassembled WGS sequence"/>
</dbReference>
<evidence type="ECO:0000313" key="2">
    <source>
        <dbReference type="EMBL" id="MBO1751213.1"/>
    </source>
</evidence>
<comment type="caution">
    <text evidence="2">The sequence shown here is derived from an EMBL/GenBank/DDBJ whole genome shotgun (WGS) entry which is preliminary data.</text>
</comment>
<keyword evidence="3" id="KW-1185">Reference proteome</keyword>